<feature type="domain" description="ABC3 transporter permease C-terminal" evidence="7">
    <location>
        <begin position="296"/>
        <end position="410"/>
    </location>
</feature>
<reference evidence="9 10" key="1">
    <citation type="submission" date="2016-10" db="EMBL/GenBank/DDBJ databases">
        <authorList>
            <person name="de Groot N.N."/>
        </authorList>
    </citation>
    <scope>NUCLEOTIDE SEQUENCE [LARGE SCALE GENOMIC DNA]</scope>
    <source>
        <strain evidence="9 10">CGMCC 1.9109</strain>
    </source>
</reference>
<dbReference type="PROSITE" id="PS51257">
    <property type="entry name" value="PROKAR_LIPOPROTEIN"/>
    <property type="match status" value="1"/>
</dbReference>
<organism evidence="9 10">
    <name type="scientific">Kordiimonas lacus</name>
    <dbReference type="NCBI Taxonomy" id="637679"/>
    <lineage>
        <taxon>Bacteria</taxon>
        <taxon>Pseudomonadati</taxon>
        <taxon>Pseudomonadota</taxon>
        <taxon>Alphaproteobacteria</taxon>
        <taxon>Kordiimonadales</taxon>
        <taxon>Kordiimonadaceae</taxon>
        <taxon>Kordiimonas</taxon>
    </lineage>
</organism>
<dbReference type="GO" id="GO:0022857">
    <property type="term" value="F:transmembrane transporter activity"/>
    <property type="evidence" value="ECO:0007669"/>
    <property type="project" value="TreeGrafter"/>
</dbReference>
<dbReference type="Pfam" id="PF02687">
    <property type="entry name" value="FtsX"/>
    <property type="match status" value="2"/>
</dbReference>
<evidence type="ECO:0000256" key="4">
    <source>
        <dbReference type="ARBA" id="ARBA00022989"/>
    </source>
</evidence>
<dbReference type="Pfam" id="PF12704">
    <property type="entry name" value="MacB_PCD"/>
    <property type="match status" value="1"/>
</dbReference>
<accession>A0A1G6ZUH0</accession>
<feature type="domain" description="ABC3 transporter permease C-terminal" evidence="7">
    <location>
        <begin position="688"/>
        <end position="801"/>
    </location>
</feature>
<evidence type="ECO:0000256" key="6">
    <source>
        <dbReference type="SAM" id="Phobius"/>
    </source>
</evidence>
<gene>
    <name evidence="9" type="ORF">SAMN04488071_1961</name>
</gene>
<dbReference type="EMBL" id="FNAK01000004">
    <property type="protein sequence ID" value="SDE06298.1"/>
    <property type="molecule type" value="Genomic_DNA"/>
</dbReference>
<feature type="transmembrane region" description="Helical" evidence="6">
    <location>
        <begin position="772"/>
        <end position="794"/>
    </location>
</feature>
<evidence type="ECO:0000259" key="7">
    <source>
        <dbReference type="Pfam" id="PF02687"/>
    </source>
</evidence>
<dbReference type="GO" id="GO:0005886">
    <property type="term" value="C:plasma membrane"/>
    <property type="evidence" value="ECO:0007669"/>
    <property type="project" value="UniProtKB-SubCell"/>
</dbReference>
<evidence type="ECO:0000256" key="2">
    <source>
        <dbReference type="ARBA" id="ARBA00022475"/>
    </source>
</evidence>
<dbReference type="AlphaFoldDB" id="A0A1G6ZUH0"/>
<feature type="transmembrane region" description="Helical" evidence="6">
    <location>
        <begin position="339"/>
        <end position="367"/>
    </location>
</feature>
<keyword evidence="3 6" id="KW-0812">Transmembrane</keyword>
<dbReference type="InterPro" id="IPR003838">
    <property type="entry name" value="ABC3_permease_C"/>
</dbReference>
<dbReference type="PANTHER" id="PTHR30572">
    <property type="entry name" value="MEMBRANE COMPONENT OF TRANSPORTER-RELATED"/>
    <property type="match status" value="1"/>
</dbReference>
<dbReference type="InterPro" id="IPR050250">
    <property type="entry name" value="Macrolide_Exporter_MacB"/>
</dbReference>
<name>A0A1G6ZUH0_9PROT</name>
<feature type="transmembrane region" description="Helical" evidence="6">
    <location>
        <begin position="432"/>
        <end position="452"/>
    </location>
</feature>
<dbReference type="PANTHER" id="PTHR30572:SF18">
    <property type="entry name" value="ABC-TYPE MACROLIDE FAMILY EXPORT SYSTEM PERMEASE COMPONENT 2"/>
    <property type="match status" value="1"/>
</dbReference>
<feature type="transmembrane region" description="Helical" evidence="6">
    <location>
        <begin position="387"/>
        <end position="411"/>
    </location>
</feature>
<feature type="transmembrane region" description="Helical" evidence="6">
    <location>
        <begin position="684"/>
        <end position="708"/>
    </location>
</feature>
<dbReference type="Proteomes" id="UP000183685">
    <property type="component" value="Unassembled WGS sequence"/>
</dbReference>
<comment type="subcellular location">
    <subcellularLocation>
        <location evidence="1">Cell membrane</location>
        <topology evidence="1">Multi-pass membrane protein</topology>
    </subcellularLocation>
</comment>
<feature type="transmembrane region" description="Helical" evidence="6">
    <location>
        <begin position="290"/>
        <end position="318"/>
    </location>
</feature>
<evidence type="ECO:0000256" key="3">
    <source>
        <dbReference type="ARBA" id="ARBA00022692"/>
    </source>
</evidence>
<keyword evidence="10" id="KW-1185">Reference proteome</keyword>
<keyword evidence="4 6" id="KW-1133">Transmembrane helix</keyword>
<dbReference type="RefSeq" id="WP_068304254.1">
    <property type="nucleotide sequence ID" value="NZ_FNAK01000004.1"/>
</dbReference>
<feature type="transmembrane region" description="Helical" evidence="6">
    <location>
        <begin position="729"/>
        <end position="752"/>
    </location>
</feature>
<evidence type="ECO:0000256" key="1">
    <source>
        <dbReference type="ARBA" id="ARBA00004651"/>
    </source>
</evidence>
<evidence type="ECO:0000313" key="10">
    <source>
        <dbReference type="Proteomes" id="UP000183685"/>
    </source>
</evidence>
<evidence type="ECO:0000259" key="8">
    <source>
        <dbReference type="Pfam" id="PF12704"/>
    </source>
</evidence>
<dbReference type="OrthoDB" id="9770036at2"/>
<keyword evidence="5 6" id="KW-0472">Membrane</keyword>
<dbReference type="STRING" id="637679.GCA_001550055_01894"/>
<protein>
    <submittedName>
        <fullName evidence="9">Putative ABC transport system permease protein</fullName>
    </submittedName>
</protein>
<sequence length="808" mass="89263">MFKNYMTTAIRNLLRYKQYTLINVFGLAVGLAACMMILLYVNFELSYDRWIPENDRVMRVEVYTYDRDGNFSYNDESIPPVTAPLFAEQVDGIEQFSRLLGDGVALSVDGQAFEQEISIADPGIFDLMGITLIEGDVATALGSPDAIVLSQSDARRIFGDQPALGRVVKIDGEHTLKVTGVMPDWPKASDMEVHAFLPATTQVFDHMPWRLTSWGSFSGPTYMRLREGVNPDDVAKAMNELALRIGPANRFKDRVEKGMKPQYEFHLTYAVDAHLKSDVRGGNGRSSVSALITAGVIAFLILAIAVINVANLGTMLAMKRVREIAIRKALGAEARHLTVQVLVESVALTFLSMLIGIVLAEALLPIFSGLMNRPLSSGLIYEPGTLAILLVGTVFVGIVCGLYPAMVAIRFRPVDYLSGIKPKLGSRFRNGLIVAQFAATIGLLATCLVVFMQAEFAKSKDTGFDSAQLLEISGISRPVVLQRQEAFREALARLDGVEGVAASHGMPGHDYNNWNGVHLANGVSKDMRRFAMSEELLPLLGVEPIAGRLFDKNRPSDSRTSTDQGASGAIILNDIAARELGFTNPEDAIGKDVSTWDDFHSTIIGVVENLRTRSARSEPSATYYWIGPHEFRHVVVKVKREGMADTLAAIDRVWREFFPDLPIRRQFVDDAFAEYYDTERRQGWLLLFSAGVMTVIAVMGLYGLAALATERRAKEIGIRKVLGARSRNIVKLLVWQFSLPVLVANLIAWPLAWWGLSRWLENFIDRIGLTPWPFLAAGLLVLGVAWVTIIGHTLRVARGSPIKALRYE</sequence>
<keyword evidence="2" id="KW-1003">Cell membrane</keyword>
<feature type="domain" description="MacB-like periplasmic core" evidence="8">
    <location>
        <begin position="20"/>
        <end position="240"/>
    </location>
</feature>
<feature type="transmembrane region" description="Helical" evidence="6">
    <location>
        <begin position="21"/>
        <end position="41"/>
    </location>
</feature>
<proteinExistence type="predicted"/>
<evidence type="ECO:0000313" key="9">
    <source>
        <dbReference type="EMBL" id="SDE06298.1"/>
    </source>
</evidence>
<dbReference type="InterPro" id="IPR025857">
    <property type="entry name" value="MacB_PCD"/>
</dbReference>
<evidence type="ECO:0000256" key="5">
    <source>
        <dbReference type="ARBA" id="ARBA00023136"/>
    </source>
</evidence>